<dbReference type="GO" id="GO:0015920">
    <property type="term" value="P:lipopolysaccharide transport"/>
    <property type="evidence" value="ECO:0007669"/>
    <property type="project" value="TreeGrafter"/>
</dbReference>
<dbReference type="GO" id="GO:0043165">
    <property type="term" value="P:Gram-negative-bacterium-type cell outer membrane assembly"/>
    <property type="evidence" value="ECO:0007669"/>
    <property type="project" value="UniProtKB-UniRule"/>
</dbReference>
<reference evidence="7" key="1">
    <citation type="journal article" date="2014" name="Int. J. Syst. Evol. Microbiol.">
        <title>Complete genome sequence of Corynebacterium casei LMG S-19264T (=DSM 44701T), isolated from a smear-ripened cheese.</title>
        <authorList>
            <consortium name="US DOE Joint Genome Institute (JGI-PGF)"/>
            <person name="Walter F."/>
            <person name="Albersmeier A."/>
            <person name="Kalinowski J."/>
            <person name="Ruckert C."/>
        </authorList>
    </citation>
    <scope>NUCLEOTIDE SEQUENCE</scope>
    <source>
        <strain evidence="7">CGMCC 1.15425</strain>
    </source>
</reference>
<keyword evidence="8" id="KW-1185">Reference proteome</keyword>
<gene>
    <name evidence="6" type="primary">lptE</name>
    <name evidence="7" type="ORF">GCM10011403_25750</name>
</gene>
<reference evidence="7" key="2">
    <citation type="submission" date="2020-09" db="EMBL/GenBank/DDBJ databases">
        <authorList>
            <person name="Sun Q."/>
            <person name="Zhou Y."/>
        </authorList>
    </citation>
    <scope>NUCLEOTIDE SEQUENCE</scope>
    <source>
        <strain evidence="7">CGMCC 1.15425</strain>
    </source>
</reference>
<dbReference type="AlphaFoldDB" id="A0A916QKZ4"/>
<evidence type="ECO:0000256" key="5">
    <source>
        <dbReference type="ARBA" id="ARBA00023288"/>
    </source>
</evidence>
<dbReference type="GO" id="GO:1990351">
    <property type="term" value="C:transporter complex"/>
    <property type="evidence" value="ECO:0007669"/>
    <property type="project" value="TreeGrafter"/>
</dbReference>
<dbReference type="PANTHER" id="PTHR38098">
    <property type="entry name" value="LPS-ASSEMBLY LIPOPROTEIN LPTE"/>
    <property type="match status" value="1"/>
</dbReference>
<sequence length="158" mass="17063">MSAGLIIVLMSLAGCGFTLRGSDDGSLPIDRLTVTFANSLHPLQAPLSRYLSSYDVELVPRNASDFELLISNEAIEQQTVSLNTRAGAGQYELRLSVEAALHLNGTLMAGPELFEAQGNFFEDTANIGGSQSGREIALDDLRQELAQQIVIRLQAIEI</sequence>
<dbReference type="EMBL" id="BMIY01000011">
    <property type="protein sequence ID" value="GFZ81358.1"/>
    <property type="molecule type" value="Genomic_DNA"/>
</dbReference>
<comment type="function">
    <text evidence="6">Together with LptD, is involved in the assembly of lipopolysaccharide (LPS) at the surface of the outer membrane. Required for the proper assembly of LptD. Binds LPS and may serve as the LPS recognition site at the outer membrane.</text>
</comment>
<keyword evidence="3" id="KW-0564">Palmitate</keyword>
<comment type="caution">
    <text evidence="7">The sequence shown here is derived from an EMBL/GenBank/DDBJ whole genome shotgun (WGS) entry which is preliminary data.</text>
</comment>
<evidence type="ECO:0000256" key="1">
    <source>
        <dbReference type="ARBA" id="ARBA00022729"/>
    </source>
</evidence>
<dbReference type="HAMAP" id="MF_01186">
    <property type="entry name" value="LPS_assembly_LptE"/>
    <property type="match status" value="1"/>
</dbReference>
<dbReference type="PANTHER" id="PTHR38098:SF1">
    <property type="entry name" value="LPS-ASSEMBLY LIPOPROTEIN LPTE"/>
    <property type="match status" value="1"/>
</dbReference>
<accession>A0A916QKZ4</accession>
<keyword evidence="1" id="KW-0732">Signal</keyword>
<dbReference type="Gene3D" id="3.30.160.150">
    <property type="entry name" value="Lipoprotein like domain"/>
    <property type="match status" value="1"/>
</dbReference>
<keyword evidence="5" id="KW-0449">Lipoprotein</keyword>
<dbReference type="Pfam" id="PF04390">
    <property type="entry name" value="LptE"/>
    <property type="match status" value="1"/>
</dbReference>
<evidence type="ECO:0000256" key="6">
    <source>
        <dbReference type="HAMAP-Rule" id="MF_01186"/>
    </source>
</evidence>
<evidence type="ECO:0000313" key="8">
    <source>
        <dbReference type="Proteomes" id="UP000627715"/>
    </source>
</evidence>
<proteinExistence type="inferred from homology"/>
<evidence type="ECO:0000256" key="2">
    <source>
        <dbReference type="ARBA" id="ARBA00023136"/>
    </source>
</evidence>
<evidence type="ECO:0000256" key="4">
    <source>
        <dbReference type="ARBA" id="ARBA00023237"/>
    </source>
</evidence>
<organism evidence="7 8">
    <name type="scientific">Pseudohongiella nitratireducens</name>
    <dbReference type="NCBI Taxonomy" id="1768907"/>
    <lineage>
        <taxon>Bacteria</taxon>
        <taxon>Pseudomonadati</taxon>
        <taxon>Pseudomonadota</taxon>
        <taxon>Gammaproteobacteria</taxon>
        <taxon>Pseudomonadales</taxon>
        <taxon>Pseudohongiellaceae</taxon>
        <taxon>Pseudohongiella</taxon>
    </lineage>
</organism>
<evidence type="ECO:0000313" key="7">
    <source>
        <dbReference type="EMBL" id="GFZ81358.1"/>
    </source>
</evidence>
<dbReference type="InterPro" id="IPR007485">
    <property type="entry name" value="LPS_assembly_LptE"/>
</dbReference>
<protein>
    <recommendedName>
        <fullName evidence="6">LPS-assembly lipoprotein LptE</fullName>
    </recommendedName>
</protein>
<name>A0A916QKZ4_9GAMM</name>
<comment type="subunit">
    <text evidence="6">Component of the lipopolysaccharide transport and assembly complex. Interacts with LptD.</text>
</comment>
<keyword evidence="2 6" id="KW-0472">Membrane</keyword>
<comment type="similarity">
    <text evidence="6">Belongs to the LptE lipoprotein family.</text>
</comment>
<dbReference type="Proteomes" id="UP000627715">
    <property type="component" value="Unassembled WGS sequence"/>
</dbReference>
<keyword evidence="4 6" id="KW-0998">Cell outer membrane</keyword>
<dbReference type="GO" id="GO:0009279">
    <property type="term" value="C:cell outer membrane"/>
    <property type="evidence" value="ECO:0007669"/>
    <property type="project" value="UniProtKB-UniRule"/>
</dbReference>
<dbReference type="GO" id="GO:0001530">
    <property type="term" value="F:lipopolysaccharide binding"/>
    <property type="evidence" value="ECO:0007669"/>
    <property type="project" value="TreeGrafter"/>
</dbReference>
<evidence type="ECO:0000256" key="3">
    <source>
        <dbReference type="ARBA" id="ARBA00023139"/>
    </source>
</evidence>